<reference evidence="1" key="2">
    <citation type="journal article" date="2021" name="PeerJ">
        <title>Extensive microbial diversity within the chicken gut microbiome revealed by metagenomics and culture.</title>
        <authorList>
            <person name="Gilroy R."/>
            <person name="Ravi A."/>
            <person name="Getino M."/>
            <person name="Pursley I."/>
            <person name="Horton D.L."/>
            <person name="Alikhan N.F."/>
            <person name="Baker D."/>
            <person name="Gharbi K."/>
            <person name="Hall N."/>
            <person name="Watson M."/>
            <person name="Adriaenssens E.M."/>
            <person name="Foster-Nyarko E."/>
            <person name="Jarju S."/>
            <person name="Secka A."/>
            <person name="Antonio M."/>
            <person name="Oren A."/>
            <person name="Chaudhuri R.R."/>
            <person name="La Ragione R."/>
            <person name="Hildebrand F."/>
            <person name="Pallen M.J."/>
        </authorList>
    </citation>
    <scope>NUCLEOTIDE SEQUENCE</scope>
    <source>
        <strain evidence="1">4920</strain>
    </source>
</reference>
<evidence type="ECO:0000313" key="2">
    <source>
        <dbReference type="Proteomes" id="UP000886743"/>
    </source>
</evidence>
<organism evidence="1 2">
    <name type="scientific">Candidatus Aphodoplasma excrementigallinarum</name>
    <dbReference type="NCBI Taxonomy" id="2840673"/>
    <lineage>
        <taxon>Bacteria</taxon>
        <taxon>Bacillati</taxon>
        <taxon>Bacillota</taxon>
        <taxon>Clostridia</taxon>
        <taxon>Eubacteriales</taxon>
        <taxon>Candidatus Aphodoplasma</taxon>
    </lineage>
</organism>
<comment type="caution">
    <text evidence="1">The sequence shown here is derived from an EMBL/GenBank/DDBJ whole genome shotgun (WGS) entry which is preliminary data.</text>
</comment>
<evidence type="ECO:0000313" key="1">
    <source>
        <dbReference type="EMBL" id="HIV02210.1"/>
    </source>
</evidence>
<dbReference type="Proteomes" id="UP000886743">
    <property type="component" value="Unassembled WGS sequence"/>
</dbReference>
<dbReference type="CDD" id="cd02980">
    <property type="entry name" value="TRX_Fd_family"/>
    <property type="match status" value="1"/>
</dbReference>
<dbReference type="InterPro" id="IPR036249">
    <property type="entry name" value="Thioredoxin-like_sf"/>
</dbReference>
<reference evidence="1" key="1">
    <citation type="submission" date="2020-10" db="EMBL/GenBank/DDBJ databases">
        <authorList>
            <person name="Gilroy R."/>
        </authorList>
    </citation>
    <scope>NUCLEOTIDE SEQUENCE</scope>
    <source>
        <strain evidence="1">4920</strain>
    </source>
</reference>
<dbReference type="EMBL" id="DVOF01000044">
    <property type="protein sequence ID" value="HIV02210.1"/>
    <property type="molecule type" value="Genomic_DNA"/>
</dbReference>
<proteinExistence type="predicted"/>
<dbReference type="AlphaFoldDB" id="A0A9D1NG20"/>
<sequence length="82" mass="8800">MKVSICVGSSCHLKGSKDIIACFKKLVAKNRLENEVELKAAFCLGHCMDGVTIQVDDEIVTGVNPQNAEAVFQEHILGGLKG</sequence>
<dbReference type="Pfam" id="PF01257">
    <property type="entry name" value="2Fe-2S_thioredx"/>
    <property type="match status" value="1"/>
</dbReference>
<dbReference type="SUPFAM" id="SSF52833">
    <property type="entry name" value="Thioredoxin-like"/>
    <property type="match status" value="1"/>
</dbReference>
<accession>A0A9D1NG20</accession>
<protein>
    <submittedName>
        <fullName evidence="1">(2Fe-2S) ferredoxin domain-containing protein</fullName>
    </submittedName>
</protein>
<gene>
    <name evidence="1" type="ORF">IAC74_01445</name>
</gene>
<dbReference type="Gene3D" id="3.40.30.10">
    <property type="entry name" value="Glutaredoxin"/>
    <property type="match status" value="1"/>
</dbReference>
<name>A0A9D1NG20_9FIRM</name>